<dbReference type="AlphaFoldDB" id="A0A2R5LE48"/>
<dbReference type="PANTHER" id="PTHR22977:SF1">
    <property type="entry name" value="COX ASSEMBLY MITOCHONDRIAL PROTEIN 2 HOMOLOG"/>
    <property type="match status" value="1"/>
</dbReference>
<evidence type="ECO:0000256" key="4">
    <source>
        <dbReference type="ARBA" id="ARBA00023157"/>
    </source>
</evidence>
<evidence type="ECO:0000256" key="1">
    <source>
        <dbReference type="ARBA" id="ARBA00004173"/>
    </source>
</evidence>
<dbReference type="GO" id="GO:0005739">
    <property type="term" value="C:mitochondrion"/>
    <property type="evidence" value="ECO:0007669"/>
    <property type="project" value="UniProtKB-SubCell"/>
</dbReference>
<feature type="region of interest" description="Disordered" evidence="6">
    <location>
        <begin position="59"/>
        <end position="80"/>
    </location>
</feature>
<dbReference type="EMBL" id="GGLE01003501">
    <property type="protein sequence ID" value="MBY07627.1"/>
    <property type="molecule type" value="Transcribed_RNA"/>
</dbReference>
<dbReference type="InterPro" id="IPR013892">
    <property type="entry name" value="Cyt_c_biogenesis_Cmc1-like"/>
</dbReference>
<sequence>MHVDLSEHLHTEECNILIRELMKCHEEQKFGKIFGACNSINTKMLKCLKEERLRKQRANYERSLERQRRQKLSETAQTRS</sequence>
<comment type="subcellular location">
    <subcellularLocation>
        <location evidence="1 5">Mitochondrion</location>
    </subcellularLocation>
</comment>
<evidence type="ECO:0000313" key="7">
    <source>
        <dbReference type="EMBL" id="MBY07627.1"/>
    </source>
</evidence>
<keyword evidence="3 5" id="KW-0496">Mitochondrion</keyword>
<keyword evidence="4" id="KW-1015">Disulfide bond</keyword>
<proteinExistence type="inferred from homology"/>
<dbReference type="PANTHER" id="PTHR22977">
    <property type="entry name" value="COX ASSEMBLY MITOCHONDRIAL PROTEIN"/>
    <property type="match status" value="1"/>
</dbReference>
<accession>A0A2R5LE48</accession>
<comment type="similarity">
    <text evidence="2 5">Belongs to the CMC family.</text>
</comment>
<evidence type="ECO:0000256" key="6">
    <source>
        <dbReference type="SAM" id="MobiDB-lite"/>
    </source>
</evidence>
<evidence type="ECO:0000256" key="5">
    <source>
        <dbReference type="RuleBase" id="RU364104"/>
    </source>
</evidence>
<protein>
    <recommendedName>
        <fullName evidence="5">COX assembly mitochondrial protein</fullName>
    </recommendedName>
</protein>
<evidence type="ECO:0000256" key="3">
    <source>
        <dbReference type="ARBA" id="ARBA00023128"/>
    </source>
</evidence>
<reference evidence="7" key="1">
    <citation type="submission" date="2018-03" db="EMBL/GenBank/DDBJ databases">
        <title>The relapsing fever spirochete Borrelia turicatae persists in the highly oxidative environment of its soft-bodied tick vector.</title>
        <authorList>
            <person name="Bourret T.J."/>
            <person name="Boyle W.K."/>
            <person name="Valenzuela J.G."/>
            <person name="Oliveira F."/>
            <person name="Lopez J.E."/>
        </authorList>
    </citation>
    <scope>NUCLEOTIDE SEQUENCE</scope>
    <source>
        <strain evidence="7">Kansas strain/isolate</strain>
        <tissue evidence="7">Salivary glands</tissue>
    </source>
</reference>
<name>A0A2R5LE48_9ACAR</name>
<organism evidence="7">
    <name type="scientific">Ornithodoros turicata</name>
    <dbReference type="NCBI Taxonomy" id="34597"/>
    <lineage>
        <taxon>Eukaryota</taxon>
        <taxon>Metazoa</taxon>
        <taxon>Ecdysozoa</taxon>
        <taxon>Arthropoda</taxon>
        <taxon>Chelicerata</taxon>
        <taxon>Arachnida</taxon>
        <taxon>Acari</taxon>
        <taxon>Parasitiformes</taxon>
        <taxon>Ixodida</taxon>
        <taxon>Ixodoidea</taxon>
        <taxon>Argasidae</taxon>
        <taxon>Ornithodorinae</taxon>
        <taxon>Ornithodoros</taxon>
    </lineage>
</organism>
<evidence type="ECO:0000256" key="2">
    <source>
        <dbReference type="ARBA" id="ARBA00007347"/>
    </source>
</evidence>
<dbReference type="Pfam" id="PF08583">
    <property type="entry name" value="Cmc1"/>
    <property type="match status" value="1"/>
</dbReference>